<comment type="caution">
    <text evidence="1">The sequence shown here is derived from an EMBL/GenBank/DDBJ whole genome shotgun (WGS) entry which is preliminary data.</text>
</comment>
<dbReference type="Proteomes" id="UP000828048">
    <property type="component" value="Chromosome 11"/>
</dbReference>
<evidence type="ECO:0000313" key="2">
    <source>
        <dbReference type="Proteomes" id="UP000828048"/>
    </source>
</evidence>
<dbReference type="EMBL" id="CM037161">
    <property type="protein sequence ID" value="KAH7855482.1"/>
    <property type="molecule type" value="Genomic_DNA"/>
</dbReference>
<sequence>MCSVVLVGILVGFCLPKQFIWRFIMARYNGDGYEDLDEYEEEGEEQEEEGIGEEEYEEQEEEEEEEPPHHTREELEYLELRQRLKESIRKQIKKESGSSLANTKESTKKVPYSNFGSFFGPSQPVIAQRVIQESKSLLENQHLAAKVSRPNHDKSRSSTSTVAGSKVQAHGHRPKENEVKVSARKLKETRDYSFLLSDDAELPAPTKDPPPRHVSVPNSEPRSALVPPNGKQSLNKTVRQVPDGREERKSMSTSSQMHPKAGSHKLKPASKPIQTSVEHRKQLGNSNGSGPGRPLGPKDLASKKPAAASERRLPTTVAKSSQLSAQKRPSSKLHSSASKQPSILKQQMGEKKEFQEYRKEKLLPKPQISRPPAKVSSRPTVQKERLKKKAVRQYSSDEYDEDEDAIRQIRKLMGYNPNKYRGRDDEDDSDMEANFDDIMMEEHRSARIARQEDEEELRKIEEEERLERERLKLKAKKHVHKELNPGHNKNFEVDPVSSQVAASKKNKEQAEAAKIQKEREKRDALQTLKSALIVSGIVVAVAGAVFAITKKLKEK</sequence>
<accession>A0ACB7YPY0</accession>
<name>A0ACB7YPY0_9ERIC</name>
<reference evidence="1 2" key="1">
    <citation type="journal article" date="2021" name="Hortic Res">
        <title>High-quality reference genome and annotation aids understanding of berry development for evergreen blueberry (Vaccinium darrowii).</title>
        <authorList>
            <person name="Yu J."/>
            <person name="Hulse-Kemp A.M."/>
            <person name="Babiker E."/>
            <person name="Staton M."/>
        </authorList>
    </citation>
    <scope>NUCLEOTIDE SEQUENCE [LARGE SCALE GENOMIC DNA]</scope>
    <source>
        <strain evidence="2">cv. NJ 8807/NJ 8810</strain>
        <tissue evidence="1">Young leaf</tissue>
    </source>
</reference>
<gene>
    <name evidence="1" type="ORF">Vadar_025388</name>
</gene>
<keyword evidence="2" id="KW-1185">Reference proteome</keyword>
<evidence type="ECO:0000313" key="1">
    <source>
        <dbReference type="EMBL" id="KAH7855482.1"/>
    </source>
</evidence>
<organism evidence="1 2">
    <name type="scientific">Vaccinium darrowii</name>
    <dbReference type="NCBI Taxonomy" id="229202"/>
    <lineage>
        <taxon>Eukaryota</taxon>
        <taxon>Viridiplantae</taxon>
        <taxon>Streptophyta</taxon>
        <taxon>Embryophyta</taxon>
        <taxon>Tracheophyta</taxon>
        <taxon>Spermatophyta</taxon>
        <taxon>Magnoliopsida</taxon>
        <taxon>eudicotyledons</taxon>
        <taxon>Gunneridae</taxon>
        <taxon>Pentapetalae</taxon>
        <taxon>asterids</taxon>
        <taxon>Ericales</taxon>
        <taxon>Ericaceae</taxon>
        <taxon>Vaccinioideae</taxon>
        <taxon>Vaccinieae</taxon>
        <taxon>Vaccinium</taxon>
    </lineage>
</organism>
<proteinExistence type="predicted"/>
<protein>
    <submittedName>
        <fullName evidence="1">Uncharacterized protein</fullName>
    </submittedName>
</protein>